<dbReference type="EMBL" id="DS028144">
    <property type="protein sequence ID" value="EEY60332.1"/>
    <property type="molecule type" value="Genomic_DNA"/>
</dbReference>
<keyword evidence="1" id="KW-0812">Transmembrane</keyword>
<dbReference type="Pfam" id="PF03083">
    <property type="entry name" value="MtN3_slv"/>
    <property type="match status" value="1"/>
</dbReference>
<accession>D0NL14</accession>
<protein>
    <submittedName>
        <fullName evidence="2">MtN3-like protein</fullName>
    </submittedName>
</protein>
<organism evidence="2 3">
    <name type="scientific">Phytophthora infestans (strain T30-4)</name>
    <name type="common">Potato late blight agent</name>
    <dbReference type="NCBI Taxonomy" id="403677"/>
    <lineage>
        <taxon>Eukaryota</taxon>
        <taxon>Sar</taxon>
        <taxon>Stramenopiles</taxon>
        <taxon>Oomycota</taxon>
        <taxon>Peronosporomycetes</taxon>
        <taxon>Peronosporales</taxon>
        <taxon>Peronosporaceae</taxon>
        <taxon>Phytophthora</taxon>
    </lineage>
</organism>
<dbReference type="InParanoid" id="D0NL14"/>
<dbReference type="KEGG" id="pif:PITG_12735"/>
<dbReference type="AlphaFoldDB" id="D0NL14"/>
<reference evidence="3" key="1">
    <citation type="journal article" date="2009" name="Nature">
        <title>Genome sequence and analysis of the Irish potato famine pathogen Phytophthora infestans.</title>
        <authorList>
            <consortium name="The Broad Institute Genome Sequencing Platform"/>
            <person name="Haas B.J."/>
            <person name="Kamoun S."/>
            <person name="Zody M.C."/>
            <person name="Jiang R.H."/>
            <person name="Handsaker R.E."/>
            <person name="Cano L.M."/>
            <person name="Grabherr M."/>
            <person name="Kodira C.D."/>
            <person name="Raffaele S."/>
            <person name="Torto-Alalibo T."/>
            <person name="Bozkurt T.O."/>
            <person name="Ah-Fong A.M."/>
            <person name="Alvarado L."/>
            <person name="Anderson V.L."/>
            <person name="Armstrong M.R."/>
            <person name="Avrova A."/>
            <person name="Baxter L."/>
            <person name="Beynon J."/>
            <person name="Boevink P.C."/>
            <person name="Bollmann S.R."/>
            <person name="Bos J.I."/>
            <person name="Bulone V."/>
            <person name="Cai G."/>
            <person name="Cakir C."/>
            <person name="Carrington J.C."/>
            <person name="Chawner M."/>
            <person name="Conti L."/>
            <person name="Costanzo S."/>
            <person name="Ewan R."/>
            <person name="Fahlgren N."/>
            <person name="Fischbach M.A."/>
            <person name="Fugelstad J."/>
            <person name="Gilroy E.M."/>
            <person name="Gnerre S."/>
            <person name="Green P.J."/>
            <person name="Grenville-Briggs L.J."/>
            <person name="Griffith J."/>
            <person name="Grunwald N.J."/>
            <person name="Horn K."/>
            <person name="Horner N.R."/>
            <person name="Hu C.H."/>
            <person name="Huitema E."/>
            <person name="Jeong D.H."/>
            <person name="Jones A.M."/>
            <person name="Jones J.D."/>
            <person name="Jones R.W."/>
            <person name="Karlsson E.K."/>
            <person name="Kunjeti S.G."/>
            <person name="Lamour K."/>
            <person name="Liu Z."/>
            <person name="Ma L."/>
            <person name="Maclean D."/>
            <person name="Chibucos M.C."/>
            <person name="McDonald H."/>
            <person name="McWalters J."/>
            <person name="Meijer H.J."/>
            <person name="Morgan W."/>
            <person name="Morris P.F."/>
            <person name="Munro C.A."/>
            <person name="O'Neill K."/>
            <person name="Ospina-Giraldo M."/>
            <person name="Pinzon A."/>
            <person name="Pritchard L."/>
            <person name="Ramsahoye B."/>
            <person name="Ren Q."/>
            <person name="Restrepo S."/>
            <person name="Roy S."/>
            <person name="Sadanandom A."/>
            <person name="Savidor A."/>
            <person name="Schornack S."/>
            <person name="Schwartz D.C."/>
            <person name="Schumann U.D."/>
            <person name="Schwessinger B."/>
            <person name="Seyer L."/>
            <person name="Sharpe T."/>
            <person name="Silvar C."/>
            <person name="Song J."/>
            <person name="Studholme D.J."/>
            <person name="Sykes S."/>
            <person name="Thines M."/>
            <person name="van de Vondervoort P.J."/>
            <person name="Phuntumart V."/>
            <person name="Wawra S."/>
            <person name="Weide R."/>
            <person name="Win J."/>
            <person name="Young C."/>
            <person name="Zhou S."/>
            <person name="Fry W."/>
            <person name="Meyers B.C."/>
            <person name="van West P."/>
            <person name="Ristaino J."/>
            <person name="Govers F."/>
            <person name="Birch P.R."/>
            <person name="Whisson S.C."/>
            <person name="Judelson H.S."/>
            <person name="Nusbaum C."/>
        </authorList>
    </citation>
    <scope>NUCLEOTIDE SEQUENCE [LARGE SCALE GENOMIC DNA]</scope>
    <source>
        <strain evidence="3">T30-4</strain>
    </source>
</reference>
<dbReference type="GO" id="GO:0016020">
    <property type="term" value="C:membrane"/>
    <property type="evidence" value="ECO:0007669"/>
    <property type="project" value="InterPro"/>
</dbReference>
<dbReference type="VEuPathDB" id="FungiDB:PITG_12735"/>
<dbReference type="GeneID" id="9478064"/>
<keyword evidence="1" id="KW-1133">Transmembrane helix</keyword>
<feature type="transmembrane region" description="Helical" evidence="1">
    <location>
        <begin position="79"/>
        <end position="101"/>
    </location>
</feature>
<dbReference type="eggNOG" id="KOG1623">
    <property type="taxonomic scope" value="Eukaryota"/>
</dbReference>
<evidence type="ECO:0000313" key="3">
    <source>
        <dbReference type="Proteomes" id="UP000006643"/>
    </source>
</evidence>
<dbReference type="InterPro" id="IPR004316">
    <property type="entry name" value="SWEET_rpt"/>
</dbReference>
<name>D0NL14_PHYIT</name>
<keyword evidence="1" id="KW-0472">Membrane</keyword>
<keyword evidence="3" id="KW-1185">Reference proteome</keyword>
<dbReference type="RefSeq" id="XP_002900128.1">
    <property type="nucleotide sequence ID" value="XM_002900082.1"/>
</dbReference>
<dbReference type="Gene3D" id="1.20.1280.290">
    <property type="match status" value="1"/>
</dbReference>
<evidence type="ECO:0000313" key="2">
    <source>
        <dbReference type="EMBL" id="EEY60332.1"/>
    </source>
</evidence>
<sequence length="158" mass="17415">MIVFLRYTADRWKAGKVIAVYAGALVFTSLSRNQVSDIMGYLAMCVTLTGIFIPIHMVIAGTINNAMWTTCTPMSGLWFLFMTNVCCAALGVVQLVIYWMYHPKKHPLCFGATLADLLEKERSDDSSVAVDRLSSVHSNSKVVSESPMYHNLSSPLGS</sequence>
<feature type="transmembrane region" description="Helical" evidence="1">
    <location>
        <begin position="12"/>
        <end position="31"/>
    </location>
</feature>
<proteinExistence type="predicted"/>
<dbReference type="OrthoDB" id="10308457at2759"/>
<gene>
    <name evidence="2" type="ORF">PITG_12735</name>
</gene>
<feature type="transmembrane region" description="Helical" evidence="1">
    <location>
        <begin position="38"/>
        <end position="59"/>
    </location>
</feature>
<dbReference type="Proteomes" id="UP000006643">
    <property type="component" value="Unassembled WGS sequence"/>
</dbReference>
<dbReference type="HOGENOM" id="CLU_1698898_0_0_1"/>
<evidence type="ECO:0000256" key="1">
    <source>
        <dbReference type="SAM" id="Phobius"/>
    </source>
</evidence>